<feature type="transmembrane region" description="Helical" evidence="1">
    <location>
        <begin position="32"/>
        <end position="49"/>
    </location>
</feature>
<proteinExistence type="predicted"/>
<keyword evidence="1" id="KW-0812">Transmembrane</keyword>
<name>A0A0G0ZWB7_UNCKA</name>
<evidence type="ECO:0000313" key="3">
    <source>
        <dbReference type="Proteomes" id="UP000034163"/>
    </source>
</evidence>
<sequence length="86" mass="9528">MLTNIRVLSGLLVFLASVIAGLYAYFTVQNQPLHTLAGAGAALSLYLLPDKGVYKYFRFLLVVITVAGIFNIAGYRAWEPFNLLFK</sequence>
<feature type="transmembrane region" description="Helical" evidence="1">
    <location>
        <begin position="7"/>
        <end position="26"/>
    </location>
</feature>
<reference evidence="2 3" key="1">
    <citation type="journal article" date="2015" name="Nature">
        <title>rRNA introns, odd ribosomes, and small enigmatic genomes across a large radiation of phyla.</title>
        <authorList>
            <person name="Brown C.T."/>
            <person name="Hug L.A."/>
            <person name="Thomas B.C."/>
            <person name="Sharon I."/>
            <person name="Castelle C.J."/>
            <person name="Singh A."/>
            <person name="Wilkins M.J."/>
            <person name="Williams K.H."/>
            <person name="Banfield J.F."/>
        </authorList>
    </citation>
    <scope>NUCLEOTIDE SEQUENCE [LARGE SCALE GENOMIC DNA]</scope>
</reference>
<dbReference type="EMBL" id="LCBS01000003">
    <property type="protein sequence ID" value="KKS17378.1"/>
    <property type="molecule type" value="Genomic_DNA"/>
</dbReference>
<feature type="transmembrane region" description="Helical" evidence="1">
    <location>
        <begin position="56"/>
        <end position="78"/>
    </location>
</feature>
<dbReference type="AlphaFoldDB" id="A0A0G0ZWB7"/>
<dbReference type="Proteomes" id="UP000034163">
    <property type="component" value="Unassembled WGS sequence"/>
</dbReference>
<comment type="caution">
    <text evidence="2">The sequence shown here is derived from an EMBL/GenBank/DDBJ whole genome shotgun (WGS) entry which is preliminary data.</text>
</comment>
<keyword evidence="1" id="KW-1133">Transmembrane helix</keyword>
<evidence type="ECO:0000256" key="1">
    <source>
        <dbReference type="SAM" id="Phobius"/>
    </source>
</evidence>
<gene>
    <name evidence="2" type="ORF">UU72_C0003G0039</name>
</gene>
<protein>
    <submittedName>
        <fullName evidence="2">Uncharacterized protein</fullName>
    </submittedName>
</protein>
<evidence type="ECO:0000313" key="2">
    <source>
        <dbReference type="EMBL" id="KKS17378.1"/>
    </source>
</evidence>
<accession>A0A0G0ZWB7</accession>
<keyword evidence="1" id="KW-0472">Membrane</keyword>
<organism evidence="2 3">
    <name type="scientific">candidate division WWE3 bacterium GW2011_GWB1_41_6</name>
    <dbReference type="NCBI Taxonomy" id="1619112"/>
    <lineage>
        <taxon>Bacteria</taxon>
        <taxon>Katanobacteria</taxon>
    </lineage>
</organism>